<dbReference type="Gene3D" id="2.50.20.10">
    <property type="entry name" value="Lipoprotein localisation LolA/LolB/LppX"/>
    <property type="match status" value="1"/>
</dbReference>
<dbReference type="InterPro" id="IPR004564">
    <property type="entry name" value="OM_lipoprot_carrier_LolA-like"/>
</dbReference>
<evidence type="ECO:0000313" key="7">
    <source>
        <dbReference type="Proteomes" id="UP000094849"/>
    </source>
</evidence>
<dbReference type="RefSeq" id="WP_069005038.1">
    <property type="nucleotide sequence ID" value="NZ_LVJX01000007.1"/>
</dbReference>
<dbReference type="EMBL" id="LVJZ01000003">
    <property type="protein sequence ID" value="ODB97265.1"/>
    <property type="molecule type" value="Genomic_DNA"/>
</dbReference>
<name>A0A1E2URS5_9GAMM</name>
<evidence type="ECO:0000256" key="5">
    <source>
        <dbReference type="SAM" id="SignalP"/>
    </source>
</evidence>
<dbReference type="STRING" id="1818881.A3196_11150"/>
<dbReference type="SUPFAM" id="SSF89392">
    <property type="entry name" value="Prokaryotic lipoproteins and lipoprotein localization factors"/>
    <property type="match status" value="1"/>
</dbReference>
<accession>A0A1E2URS5</accession>
<proteinExistence type="predicted"/>
<evidence type="ECO:0000256" key="2">
    <source>
        <dbReference type="ARBA" id="ARBA00022448"/>
    </source>
</evidence>
<keyword evidence="4" id="KW-0653">Protein transport</keyword>
<dbReference type="InterPro" id="IPR029046">
    <property type="entry name" value="LolA/LolB/LppX"/>
</dbReference>
<comment type="caution">
    <text evidence="6">The sequence shown here is derived from an EMBL/GenBank/DDBJ whole genome shotgun (WGS) entry which is preliminary data.</text>
</comment>
<evidence type="ECO:0000256" key="1">
    <source>
        <dbReference type="ARBA" id="ARBA00011245"/>
    </source>
</evidence>
<dbReference type="AlphaFoldDB" id="A0A1E2URS5"/>
<dbReference type="CDD" id="cd16325">
    <property type="entry name" value="LolA"/>
    <property type="match status" value="1"/>
</dbReference>
<keyword evidence="3 5" id="KW-0732">Signal</keyword>
<dbReference type="Pfam" id="PF19574">
    <property type="entry name" value="LolA_3"/>
    <property type="match status" value="1"/>
</dbReference>
<comment type="subunit">
    <text evidence="1">Monomer.</text>
</comment>
<feature type="signal peptide" evidence="5">
    <location>
        <begin position="1"/>
        <end position="26"/>
    </location>
</feature>
<dbReference type="Proteomes" id="UP000094849">
    <property type="component" value="Unassembled WGS sequence"/>
</dbReference>
<evidence type="ECO:0000313" key="6">
    <source>
        <dbReference type="EMBL" id="ODB97265.1"/>
    </source>
</evidence>
<keyword evidence="7" id="KW-1185">Reference proteome</keyword>
<keyword evidence="2" id="KW-0813">Transport</keyword>
<gene>
    <name evidence="6" type="ORF">A3196_11150</name>
</gene>
<evidence type="ECO:0000256" key="3">
    <source>
        <dbReference type="ARBA" id="ARBA00022729"/>
    </source>
</evidence>
<reference evidence="6 7" key="1">
    <citation type="submission" date="2016-03" db="EMBL/GenBank/DDBJ databases">
        <title>Chemosynthetic sulphur-oxidizing symbionts of marine invertebrate animals are capable of nitrogen fixation.</title>
        <authorList>
            <person name="Petersen J.M."/>
            <person name="Kemper A."/>
            <person name="Gruber-Vodicka H."/>
            <person name="Cardini U."/>
            <person name="Geest Mvander."/>
            <person name="Kleiner M."/>
            <person name="Bulgheresi S."/>
            <person name="Fussmann M."/>
            <person name="Herbold C."/>
            <person name="Seah B.K.B."/>
            <person name="Antony C.Paul."/>
            <person name="Liu D."/>
            <person name="Belitz A."/>
            <person name="Weber M."/>
        </authorList>
    </citation>
    <scope>NUCLEOTIDE SEQUENCE [LARGE SCALE GENOMIC DNA]</scope>
    <source>
        <strain evidence="6">G_D</strain>
    </source>
</reference>
<protein>
    <recommendedName>
        <fullName evidence="8">Outer membrane lipoprotein carrier protein LolA</fullName>
    </recommendedName>
</protein>
<sequence length="197" mass="22293">MPLNRSGITSLPLVLLLFSLSLPAAAEEPLWSLDYLMQQWQSSGERQARFTETRQLALLDQPIEQQGTLLFQPPDRLVRTLAPPSSTKYEIEGNRLTLWRNQQQQVLLLDNIPELLAFSASFRSVLGGDRETLERYFKPELTGSRDAWSLNLTPKEGALDNKITRIEISGTALQIERYLVVESNGDQIITQLMPIGE</sequence>
<feature type="chain" id="PRO_5009119148" description="Outer membrane lipoprotein carrier protein LolA" evidence="5">
    <location>
        <begin position="27"/>
        <end position="197"/>
    </location>
</feature>
<evidence type="ECO:0008006" key="8">
    <source>
        <dbReference type="Google" id="ProtNLM"/>
    </source>
</evidence>
<evidence type="ECO:0000256" key="4">
    <source>
        <dbReference type="ARBA" id="ARBA00022927"/>
    </source>
</evidence>
<dbReference type="OrthoDB" id="5795106at2"/>
<dbReference type="GO" id="GO:0015031">
    <property type="term" value="P:protein transport"/>
    <property type="evidence" value="ECO:0007669"/>
    <property type="project" value="UniProtKB-KW"/>
</dbReference>
<organism evidence="6 7">
    <name type="scientific">Candidatus Thiodiazotropha endoloripes</name>
    <dbReference type="NCBI Taxonomy" id="1818881"/>
    <lineage>
        <taxon>Bacteria</taxon>
        <taxon>Pseudomonadati</taxon>
        <taxon>Pseudomonadota</taxon>
        <taxon>Gammaproteobacteria</taxon>
        <taxon>Chromatiales</taxon>
        <taxon>Sedimenticolaceae</taxon>
        <taxon>Candidatus Thiodiazotropha</taxon>
    </lineage>
</organism>